<evidence type="ECO:0000256" key="4">
    <source>
        <dbReference type="PROSITE-ProRule" id="PRU00335"/>
    </source>
</evidence>
<feature type="DNA-binding region" description="H-T-H motif" evidence="4">
    <location>
        <begin position="27"/>
        <end position="46"/>
    </location>
</feature>
<accession>A0A0J1CSL0</accession>
<dbReference type="OrthoDB" id="5293507at2"/>
<dbReference type="PATRIC" id="fig|908627.4.peg.5217"/>
<evidence type="ECO:0000256" key="2">
    <source>
        <dbReference type="ARBA" id="ARBA00023125"/>
    </source>
</evidence>
<dbReference type="PROSITE" id="PS50977">
    <property type="entry name" value="HTH_TETR_2"/>
    <property type="match status" value="1"/>
</dbReference>
<dbReference type="GO" id="GO:0003677">
    <property type="term" value="F:DNA binding"/>
    <property type="evidence" value="ECO:0007669"/>
    <property type="project" value="UniProtKB-UniRule"/>
</dbReference>
<proteinExistence type="predicted"/>
<dbReference type="PANTHER" id="PTHR47506:SF1">
    <property type="entry name" value="HTH-TYPE TRANSCRIPTIONAL REGULATOR YJDC"/>
    <property type="match status" value="1"/>
</dbReference>
<gene>
    <name evidence="6" type="ORF">EOS_23380</name>
</gene>
<keyword evidence="3" id="KW-0804">Transcription</keyword>
<protein>
    <submittedName>
        <fullName evidence="6">Transcriptional regulator</fullName>
    </submittedName>
</protein>
<dbReference type="PANTHER" id="PTHR47506">
    <property type="entry name" value="TRANSCRIPTIONAL REGULATORY PROTEIN"/>
    <property type="match status" value="1"/>
</dbReference>
<evidence type="ECO:0000259" key="5">
    <source>
        <dbReference type="PROSITE" id="PS50977"/>
    </source>
</evidence>
<evidence type="ECO:0000256" key="3">
    <source>
        <dbReference type="ARBA" id="ARBA00023163"/>
    </source>
</evidence>
<dbReference type="InterPro" id="IPR036271">
    <property type="entry name" value="Tet_transcr_reg_TetR-rel_C_sf"/>
</dbReference>
<dbReference type="InterPro" id="IPR001647">
    <property type="entry name" value="HTH_TetR"/>
</dbReference>
<evidence type="ECO:0000313" key="7">
    <source>
        <dbReference type="Proteomes" id="UP000035963"/>
    </source>
</evidence>
<sequence length="188" mass="20539">MTTTDTKERIMNVARLMVQAHGYNALSFREIGKEVGVSSASIHHHFPTKGDLGAALAQRYTDDGSAALEKLLAATKDAHKCMTGYTAIFRSVLLNDNRMCLVGLMSAEYDDLPVEVRAEVDRFINVNVKWLTEVLALRKSKAGKDAIQHQALAIFAAIEGAQLIARGRGDIAMFDRAVTAYRAAGLFP</sequence>
<dbReference type="SUPFAM" id="SSF46689">
    <property type="entry name" value="Homeodomain-like"/>
    <property type="match status" value="1"/>
</dbReference>
<dbReference type="InterPro" id="IPR009057">
    <property type="entry name" value="Homeodomain-like_sf"/>
</dbReference>
<evidence type="ECO:0000256" key="1">
    <source>
        <dbReference type="ARBA" id="ARBA00023015"/>
    </source>
</evidence>
<feature type="domain" description="HTH tetR-type" evidence="5">
    <location>
        <begin position="4"/>
        <end position="64"/>
    </location>
</feature>
<reference evidence="6 7" key="1">
    <citation type="journal article" date="2015" name="Genome Announc.">
        <title>Draft Genome Sequence of Burkholderia sp. Strain PML1(12), an Ectomycorrhizosphere-Inhabiting Bacterium with Effective Mineral-Weathering Ability.</title>
        <authorList>
            <person name="Uroz S."/>
            <person name="Oger P."/>
        </authorList>
    </citation>
    <scope>NUCLEOTIDE SEQUENCE [LARGE SCALE GENOMIC DNA]</scope>
    <source>
        <strain evidence="7">PML1(12)</strain>
    </source>
</reference>
<dbReference type="Pfam" id="PF00440">
    <property type="entry name" value="TetR_N"/>
    <property type="match status" value="1"/>
</dbReference>
<dbReference type="PRINTS" id="PR00455">
    <property type="entry name" value="HTHTETR"/>
</dbReference>
<comment type="caution">
    <text evidence="6">The sequence shown here is derived from an EMBL/GenBank/DDBJ whole genome shotgun (WGS) entry which is preliminary data.</text>
</comment>
<keyword evidence="7" id="KW-1185">Reference proteome</keyword>
<dbReference type="EMBL" id="AEJF01000143">
    <property type="protein sequence ID" value="KLU23607.1"/>
    <property type="molecule type" value="Genomic_DNA"/>
</dbReference>
<dbReference type="Gene3D" id="1.10.357.10">
    <property type="entry name" value="Tetracycline Repressor, domain 2"/>
    <property type="match status" value="1"/>
</dbReference>
<dbReference type="RefSeq" id="WP_047849093.1">
    <property type="nucleotide sequence ID" value="NZ_AEJF01000143.1"/>
</dbReference>
<evidence type="ECO:0000313" key="6">
    <source>
        <dbReference type="EMBL" id="KLU23607.1"/>
    </source>
</evidence>
<name>A0A0J1CSL0_9BURK</name>
<dbReference type="AlphaFoldDB" id="A0A0J1CSL0"/>
<organism evidence="6 7">
    <name type="scientific">Caballeronia mineralivorans PML1(12)</name>
    <dbReference type="NCBI Taxonomy" id="908627"/>
    <lineage>
        <taxon>Bacteria</taxon>
        <taxon>Pseudomonadati</taxon>
        <taxon>Pseudomonadota</taxon>
        <taxon>Betaproteobacteria</taxon>
        <taxon>Burkholderiales</taxon>
        <taxon>Burkholderiaceae</taxon>
        <taxon>Caballeronia</taxon>
    </lineage>
</organism>
<keyword evidence="2 4" id="KW-0238">DNA-binding</keyword>
<keyword evidence="1" id="KW-0805">Transcription regulation</keyword>
<dbReference type="SUPFAM" id="SSF48498">
    <property type="entry name" value="Tetracyclin repressor-like, C-terminal domain"/>
    <property type="match status" value="1"/>
</dbReference>
<dbReference type="Proteomes" id="UP000035963">
    <property type="component" value="Unassembled WGS sequence"/>
</dbReference>